<evidence type="ECO:0000256" key="1">
    <source>
        <dbReference type="ARBA" id="ARBA00000085"/>
    </source>
</evidence>
<dbReference type="InterPro" id="IPR050428">
    <property type="entry name" value="TCS_sensor_his_kinase"/>
</dbReference>
<accession>A0ABN2TQN7</accession>
<sequence>MGQPGGADRSIKAQLNRIVLIPSITFLVLFALLSTAMLMQAVSLRLATGDGRTGAYLYYAVAELQKERRLAAEHLAAPSDQSLNELQNQITATDEAVRRVDDRKEGLRGRGDPEVAKVASGFFTAIGRRGELRGHVIAEELNTEQSVAEYSAIVDRGIRLYDASGRLLDDGASAAASADVVDLMRAQDLFSKADAELSAALAADRLTHDEQVRFAALMTAFRQRIDDAGLVLRGQSASAHATLIGSSQWEELEAMAEKATRHAPAAEAEGSDDDEAAPDETPPDGLEEWRTTADDVNADLIVLTDAQTQTVVDATDAASTWMFTIALGGGIMALFAGTIAYGVASKSAARLTTRLARLRAETLGLAREELPRIVRRLENGEPVDLDAELKQLDHGADEVGQVADAFNTAQRTAVSAAVKQAEIREGVNRVFLGIAHRNQSLVQRQLQLLDRVEREEEDPDLLEDLFHLDHLATRGRRNAENLIILGGAQPGRRWRNPIPLVDILRGAISETEEYARVKLRVVPDLALSGTVVADVIHLVAELVENATSFSPPHTPVHIHSEVVPKGVVVEIEDRGLGMSEESLAEANATLSKAPEFDVMAINSDSRLGLFVVARLAVKHDIHVQLCPSPYGGTRAIVLIPSALISSAEAAGRRRPGGEALGAAADAPTPPDGCTPPTGVAPPAGATPSSGVPTPTGRRGRGTGDLLAGQRPGNGRTQPGGGQSGGAGTPAGVPSAPRVNGQTPASGVAPVAPSAPTTGPNGLPIREPRRRGEQRPPGDDSRPSPGDTGAADHPTLPRRRKQANLAAQLRDSTPTTRRGPETSRSPEEALRALSAFQSGTKRGREDDLGSDAALRDSTSPAPDHAATGAPDAPRTSGSGPGSPAAARLTRSAPGRTDPNATADAAPGAANGDDAVVTSFTEEDRGRSATEATIREGHAGRPTGDHMGESD</sequence>
<evidence type="ECO:0000313" key="10">
    <source>
        <dbReference type="Proteomes" id="UP001501585"/>
    </source>
</evidence>
<keyword evidence="9" id="KW-0547">Nucleotide-binding</keyword>
<dbReference type="PANTHER" id="PTHR45436:SF5">
    <property type="entry name" value="SENSOR HISTIDINE KINASE TRCS"/>
    <property type="match status" value="1"/>
</dbReference>
<keyword evidence="7" id="KW-0812">Transmembrane</keyword>
<evidence type="ECO:0000256" key="2">
    <source>
        <dbReference type="ARBA" id="ARBA00012438"/>
    </source>
</evidence>
<proteinExistence type="predicted"/>
<feature type="compositionally biased region" description="Gly residues" evidence="6">
    <location>
        <begin position="717"/>
        <end position="728"/>
    </location>
</feature>
<keyword evidence="4" id="KW-0808">Transferase</keyword>
<keyword evidence="7" id="KW-0472">Membrane</keyword>
<feature type="compositionally biased region" description="Low complexity" evidence="6">
    <location>
        <begin position="743"/>
        <end position="759"/>
    </location>
</feature>
<comment type="caution">
    <text evidence="9">The sequence shown here is derived from an EMBL/GenBank/DDBJ whole genome shotgun (WGS) entry which is preliminary data.</text>
</comment>
<keyword evidence="10" id="KW-1185">Reference proteome</keyword>
<keyword evidence="3" id="KW-0597">Phosphoprotein</keyword>
<evidence type="ECO:0000256" key="4">
    <source>
        <dbReference type="ARBA" id="ARBA00022679"/>
    </source>
</evidence>
<reference evidence="9 10" key="1">
    <citation type="journal article" date="2019" name="Int. J. Syst. Evol. Microbiol.">
        <title>The Global Catalogue of Microorganisms (GCM) 10K type strain sequencing project: providing services to taxonomists for standard genome sequencing and annotation.</title>
        <authorList>
            <consortium name="The Broad Institute Genomics Platform"/>
            <consortium name="The Broad Institute Genome Sequencing Center for Infectious Disease"/>
            <person name="Wu L."/>
            <person name="Ma J."/>
        </authorList>
    </citation>
    <scope>NUCLEOTIDE SEQUENCE [LARGE SCALE GENOMIC DNA]</scope>
    <source>
        <strain evidence="9 10">JCM 15313</strain>
    </source>
</reference>
<dbReference type="InterPro" id="IPR003594">
    <property type="entry name" value="HATPase_dom"/>
</dbReference>
<feature type="compositionally biased region" description="Basic and acidic residues" evidence="6">
    <location>
        <begin position="817"/>
        <end position="829"/>
    </location>
</feature>
<organism evidence="9 10">
    <name type="scientific">Nocardiopsis rhodophaea</name>
    <dbReference type="NCBI Taxonomy" id="280238"/>
    <lineage>
        <taxon>Bacteria</taxon>
        <taxon>Bacillati</taxon>
        <taxon>Actinomycetota</taxon>
        <taxon>Actinomycetes</taxon>
        <taxon>Streptosporangiales</taxon>
        <taxon>Nocardiopsidaceae</taxon>
        <taxon>Nocardiopsis</taxon>
    </lineage>
</organism>
<feature type="compositionally biased region" description="Low complexity" evidence="6">
    <location>
        <begin position="895"/>
        <end position="913"/>
    </location>
</feature>
<feature type="compositionally biased region" description="Low complexity" evidence="6">
    <location>
        <begin position="674"/>
        <end position="696"/>
    </location>
</feature>
<feature type="domain" description="Histidine kinase/HSP90-like ATPase" evidence="8">
    <location>
        <begin position="530"/>
        <end position="643"/>
    </location>
</feature>
<dbReference type="EC" id="2.7.13.3" evidence="2"/>
<gene>
    <name evidence="9" type="ORF">GCM10009799_51560</name>
</gene>
<keyword evidence="5" id="KW-0418">Kinase</keyword>
<evidence type="ECO:0000313" key="9">
    <source>
        <dbReference type="EMBL" id="GAA2017187.1"/>
    </source>
</evidence>
<dbReference type="GO" id="GO:0005524">
    <property type="term" value="F:ATP binding"/>
    <property type="evidence" value="ECO:0007669"/>
    <property type="project" value="UniProtKB-KW"/>
</dbReference>
<dbReference type="SMART" id="SM00387">
    <property type="entry name" value="HATPase_c"/>
    <property type="match status" value="1"/>
</dbReference>
<dbReference type="SUPFAM" id="SSF55874">
    <property type="entry name" value="ATPase domain of HSP90 chaperone/DNA topoisomerase II/histidine kinase"/>
    <property type="match status" value="1"/>
</dbReference>
<keyword evidence="9" id="KW-0067">ATP-binding</keyword>
<dbReference type="Gene3D" id="3.30.565.10">
    <property type="entry name" value="Histidine kinase-like ATPase, C-terminal domain"/>
    <property type="match status" value="1"/>
</dbReference>
<evidence type="ECO:0000256" key="3">
    <source>
        <dbReference type="ARBA" id="ARBA00022553"/>
    </source>
</evidence>
<evidence type="ECO:0000259" key="8">
    <source>
        <dbReference type="SMART" id="SM00387"/>
    </source>
</evidence>
<evidence type="ECO:0000256" key="5">
    <source>
        <dbReference type="ARBA" id="ARBA00022777"/>
    </source>
</evidence>
<dbReference type="EMBL" id="BAAAPC010000036">
    <property type="protein sequence ID" value="GAA2017187.1"/>
    <property type="molecule type" value="Genomic_DNA"/>
</dbReference>
<feature type="compositionally biased region" description="Basic and acidic residues" evidence="6">
    <location>
        <begin position="920"/>
        <end position="949"/>
    </location>
</feature>
<dbReference type="Proteomes" id="UP001501585">
    <property type="component" value="Unassembled WGS sequence"/>
</dbReference>
<feature type="transmembrane region" description="Helical" evidence="7">
    <location>
        <begin position="18"/>
        <end position="39"/>
    </location>
</feature>
<feature type="compositionally biased region" description="Acidic residues" evidence="6">
    <location>
        <begin position="269"/>
        <end position="286"/>
    </location>
</feature>
<feature type="region of interest" description="Disordered" evidence="6">
    <location>
        <begin position="256"/>
        <end position="288"/>
    </location>
</feature>
<name>A0ABN2TQN7_9ACTN</name>
<evidence type="ECO:0000256" key="6">
    <source>
        <dbReference type="SAM" id="MobiDB-lite"/>
    </source>
</evidence>
<dbReference type="InterPro" id="IPR036890">
    <property type="entry name" value="HATPase_C_sf"/>
</dbReference>
<protein>
    <recommendedName>
        <fullName evidence="2">histidine kinase</fullName>
        <ecNumber evidence="2">2.7.13.3</ecNumber>
    </recommendedName>
</protein>
<comment type="catalytic activity">
    <reaction evidence="1">
        <text>ATP + protein L-histidine = ADP + protein N-phospho-L-histidine.</text>
        <dbReference type="EC" id="2.7.13.3"/>
    </reaction>
</comment>
<dbReference type="Pfam" id="PF02518">
    <property type="entry name" value="HATPase_c"/>
    <property type="match status" value="1"/>
</dbReference>
<dbReference type="Pfam" id="PF08376">
    <property type="entry name" value="NIT"/>
    <property type="match status" value="1"/>
</dbReference>
<keyword evidence="7" id="KW-1133">Transmembrane helix</keyword>
<evidence type="ECO:0000256" key="7">
    <source>
        <dbReference type="SAM" id="Phobius"/>
    </source>
</evidence>
<dbReference type="PANTHER" id="PTHR45436">
    <property type="entry name" value="SENSOR HISTIDINE KINASE YKOH"/>
    <property type="match status" value="1"/>
</dbReference>
<dbReference type="InterPro" id="IPR013587">
    <property type="entry name" value="Nitrate/nitrite_sensing"/>
</dbReference>
<dbReference type="RefSeq" id="WP_344165703.1">
    <property type="nucleotide sequence ID" value="NZ_BAAAPC010000036.1"/>
</dbReference>
<feature type="compositionally biased region" description="Basic and acidic residues" evidence="6">
    <location>
        <begin position="765"/>
        <end position="781"/>
    </location>
</feature>
<feature type="region of interest" description="Disordered" evidence="6">
    <location>
        <begin position="653"/>
        <end position="949"/>
    </location>
</feature>